<keyword evidence="2" id="KW-1133">Transmembrane helix</keyword>
<keyword evidence="2" id="KW-0812">Transmembrane</keyword>
<feature type="compositionally biased region" description="Basic and acidic residues" evidence="1">
    <location>
        <begin position="155"/>
        <end position="164"/>
    </location>
</feature>
<sequence length="211" mass="23527">GGRGIKDMTATKRILTLEELEKLYTDNDTDSTTQTGNSIINVPLQNQNVEGKMGKSHNEDQSEDDDDGDNSKTAIIVGVVVGGVALFAIAFFASRYYKRRRGHFKEMKKVTNNKDGEAVEFRPLNPTDYEDPENRPTNGIYRPGQKSSPTPRWKSHTEDRKVDIPDIYSVPDKSKKTPLLASPPVTEELSQSPSAQEPLISGVEKLKYIDD</sequence>
<protein>
    <submittedName>
        <fullName evidence="3">Uncharacterized protein</fullName>
    </submittedName>
</protein>
<accession>A0A0B6YWE2</accession>
<evidence type="ECO:0000313" key="3">
    <source>
        <dbReference type="EMBL" id="CEK60528.1"/>
    </source>
</evidence>
<evidence type="ECO:0000256" key="2">
    <source>
        <dbReference type="SAM" id="Phobius"/>
    </source>
</evidence>
<keyword evidence="2" id="KW-0472">Membrane</keyword>
<proteinExistence type="predicted"/>
<reference evidence="3" key="1">
    <citation type="submission" date="2014-12" db="EMBL/GenBank/DDBJ databases">
        <title>Insight into the proteome of Arion vulgaris.</title>
        <authorList>
            <person name="Aradska J."/>
            <person name="Bulat T."/>
            <person name="Smidak R."/>
            <person name="Sarate P."/>
            <person name="Gangsoo J."/>
            <person name="Sialana F."/>
            <person name="Bilban M."/>
            <person name="Lubec G."/>
        </authorList>
    </citation>
    <scope>NUCLEOTIDE SEQUENCE</scope>
    <source>
        <tissue evidence="3">Skin</tissue>
    </source>
</reference>
<dbReference type="AlphaFoldDB" id="A0A0B6YWE2"/>
<feature type="region of interest" description="Disordered" evidence="1">
    <location>
        <begin position="117"/>
        <end position="198"/>
    </location>
</feature>
<evidence type="ECO:0000256" key="1">
    <source>
        <dbReference type="SAM" id="MobiDB-lite"/>
    </source>
</evidence>
<gene>
    <name evidence="3" type="primary">ORF39652</name>
</gene>
<organism evidence="3">
    <name type="scientific">Arion vulgaris</name>
    <dbReference type="NCBI Taxonomy" id="1028688"/>
    <lineage>
        <taxon>Eukaryota</taxon>
        <taxon>Metazoa</taxon>
        <taxon>Spiralia</taxon>
        <taxon>Lophotrochozoa</taxon>
        <taxon>Mollusca</taxon>
        <taxon>Gastropoda</taxon>
        <taxon>Heterobranchia</taxon>
        <taxon>Euthyneura</taxon>
        <taxon>Panpulmonata</taxon>
        <taxon>Eupulmonata</taxon>
        <taxon>Stylommatophora</taxon>
        <taxon>Helicina</taxon>
        <taxon>Arionoidea</taxon>
        <taxon>Arionidae</taxon>
        <taxon>Arion</taxon>
    </lineage>
</organism>
<feature type="compositionally biased region" description="Polar residues" evidence="1">
    <location>
        <begin position="30"/>
        <end position="49"/>
    </location>
</feature>
<feature type="non-terminal residue" evidence="3">
    <location>
        <position position="1"/>
    </location>
</feature>
<dbReference type="EMBL" id="HACG01013663">
    <property type="protein sequence ID" value="CEK60528.1"/>
    <property type="molecule type" value="Transcribed_RNA"/>
</dbReference>
<feature type="non-terminal residue" evidence="3">
    <location>
        <position position="211"/>
    </location>
</feature>
<feature type="region of interest" description="Disordered" evidence="1">
    <location>
        <begin position="25"/>
        <end position="70"/>
    </location>
</feature>
<feature type="transmembrane region" description="Helical" evidence="2">
    <location>
        <begin position="74"/>
        <end position="97"/>
    </location>
</feature>
<name>A0A0B6YWE2_9EUPU</name>